<dbReference type="Proteomes" id="UP000032142">
    <property type="component" value="Unassembled WGS sequence"/>
</dbReference>
<name>A0A0B0MLU4_GOSAR</name>
<evidence type="ECO:0000313" key="1">
    <source>
        <dbReference type="EMBL" id="KHF99895.1"/>
    </source>
</evidence>
<reference evidence="2" key="1">
    <citation type="submission" date="2014-09" db="EMBL/GenBank/DDBJ databases">
        <authorList>
            <person name="Mudge J."/>
            <person name="Ramaraj T."/>
            <person name="Lindquist I.E."/>
            <person name="Bharti A.K."/>
            <person name="Sundararajan A."/>
            <person name="Cameron C.T."/>
            <person name="Woodward J.E."/>
            <person name="May G.D."/>
            <person name="Brubaker C."/>
            <person name="Broadhvest J."/>
            <person name="Wilkins T.A."/>
        </authorList>
    </citation>
    <scope>NUCLEOTIDE SEQUENCE</scope>
    <source>
        <strain evidence="2">cv. AKA8401</strain>
    </source>
</reference>
<evidence type="ECO:0000313" key="2">
    <source>
        <dbReference type="Proteomes" id="UP000032142"/>
    </source>
</evidence>
<organism evidence="1 2">
    <name type="scientific">Gossypium arboreum</name>
    <name type="common">Tree cotton</name>
    <name type="synonym">Gossypium nanking</name>
    <dbReference type="NCBI Taxonomy" id="29729"/>
    <lineage>
        <taxon>Eukaryota</taxon>
        <taxon>Viridiplantae</taxon>
        <taxon>Streptophyta</taxon>
        <taxon>Embryophyta</taxon>
        <taxon>Tracheophyta</taxon>
        <taxon>Spermatophyta</taxon>
        <taxon>Magnoliopsida</taxon>
        <taxon>eudicotyledons</taxon>
        <taxon>Gunneridae</taxon>
        <taxon>Pentapetalae</taxon>
        <taxon>rosids</taxon>
        <taxon>malvids</taxon>
        <taxon>Malvales</taxon>
        <taxon>Malvaceae</taxon>
        <taxon>Malvoideae</taxon>
        <taxon>Gossypium</taxon>
    </lineage>
</organism>
<dbReference type="EMBL" id="JRRC01101314">
    <property type="protein sequence ID" value="KHF99895.1"/>
    <property type="molecule type" value="Genomic_DNA"/>
</dbReference>
<gene>
    <name evidence="1" type="ORF">F383_19847</name>
</gene>
<comment type="caution">
    <text evidence="1">The sequence shown here is derived from an EMBL/GenBank/DDBJ whole genome shotgun (WGS) entry which is preliminary data.</text>
</comment>
<protein>
    <submittedName>
        <fullName evidence="1">Uncharacterized protein</fullName>
    </submittedName>
</protein>
<keyword evidence="2" id="KW-1185">Reference proteome</keyword>
<accession>A0A0B0MLU4</accession>
<sequence length="12" mass="1378">MSLAHVTLIHKQ</sequence>
<proteinExistence type="predicted"/>